<accession>A0A9E6N8F1</accession>
<dbReference type="Proteomes" id="UP001055587">
    <property type="component" value="Segment"/>
</dbReference>
<proteinExistence type="predicted"/>
<evidence type="ECO:0000313" key="1">
    <source>
        <dbReference type="EMBL" id="QXG07779.1"/>
    </source>
</evidence>
<dbReference type="EMBL" id="MZ333135">
    <property type="protein sequence ID" value="QXG07779.1"/>
    <property type="molecule type" value="Genomic_DNA"/>
</dbReference>
<protein>
    <submittedName>
        <fullName evidence="1">Uncharacterized protein</fullName>
    </submittedName>
</protein>
<evidence type="ECO:0000313" key="2">
    <source>
        <dbReference type="Proteomes" id="UP001055587"/>
    </source>
</evidence>
<name>A0A9E6N8F1_9CAUD</name>
<reference evidence="1" key="1">
    <citation type="submission" date="2021-06" db="EMBL/GenBank/DDBJ databases">
        <title>Four novel Curtobacterium phages isolated from Environmental samples.</title>
        <authorList>
            <person name="Alanin K.W.S."/>
            <person name="Djurhuus A.M."/>
            <person name="Olsen N.S."/>
            <person name="Carstens A.B."/>
            <person name="Nielsen T.K."/>
            <person name="Kot W."/>
            <person name="Hansen L.H."/>
        </authorList>
    </citation>
    <scope>NUCLEOTIDE SEQUENCE</scope>
</reference>
<keyword evidence="2" id="KW-1185">Reference proteome</keyword>
<sequence>MATIKSLKAKALEYFYADNFKDLETVMNSLREKSPEAADRLRDYMADLIREQAELESIGGLEW</sequence>
<organism evidence="1 2">
    <name type="scientific">Erwinia phage Zoomie</name>
    <dbReference type="NCBI Taxonomy" id="2851072"/>
    <lineage>
        <taxon>Viruses</taxon>
        <taxon>Duplodnaviria</taxon>
        <taxon>Heunggongvirae</taxon>
        <taxon>Uroviricota</taxon>
        <taxon>Caudoviricetes</taxon>
        <taxon>Autographivirales</taxon>
        <taxon>Autoscriptoviridae</taxon>
        <taxon>Slopekvirinae</taxon>
        <taxon>Zoomievirus</taxon>
        <taxon>Zoomievirus zoomie</taxon>
    </lineage>
</organism>